<accession>A0A5M8RZC1</accession>
<dbReference type="RefSeq" id="WP_148955445.1">
    <property type="nucleotide sequence ID" value="NZ_JARMMH010000029.1"/>
</dbReference>
<dbReference type="AlphaFoldDB" id="A0A5M8RZC1"/>
<dbReference type="Proteomes" id="UP000324326">
    <property type="component" value="Unassembled WGS sequence"/>
</dbReference>
<dbReference type="EMBL" id="QSND01000001">
    <property type="protein sequence ID" value="KAA6452673.1"/>
    <property type="molecule type" value="Genomic_DNA"/>
</dbReference>
<organism evidence="1 2">
    <name type="scientific">Bacillus swezeyi</name>
    <dbReference type="NCBI Taxonomy" id="1925020"/>
    <lineage>
        <taxon>Bacteria</taxon>
        <taxon>Bacillati</taxon>
        <taxon>Bacillota</taxon>
        <taxon>Bacilli</taxon>
        <taxon>Bacillales</taxon>
        <taxon>Bacillaceae</taxon>
        <taxon>Bacillus</taxon>
    </lineage>
</organism>
<evidence type="ECO:0000313" key="1">
    <source>
        <dbReference type="EMBL" id="KAA6452673.1"/>
    </source>
</evidence>
<evidence type="ECO:0000313" key="2">
    <source>
        <dbReference type="Proteomes" id="UP000324326"/>
    </source>
</evidence>
<gene>
    <name evidence="1" type="ORF">DX927_00125</name>
</gene>
<comment type="caution">
    <text evidence="1">The sequence shown here is derived from an EMBL/GenBank/DDBJ whole genome shotgun (WGS) entry which is preliminary data.</text>
</comment>
<name>A0A5M8RZC1_9BACI</name>
<sequence>MKAYEMTKEEKCFNELLKVDGLKLDDSVCIEWGKDQIDITHNNKESGFIMLSDVIEYLNSHRLLIN</sequence>
<reference evidence="1 2" key="1">
    <citation type="submission" date="2018-08" db="EMBL/GenBank/DDBJ databases">
        <title>Bacillus phenotypic plasticity.</title>
        <authorList>
            <person name="Hurtado E."/>
        </authorList>
    </citation>
    <scope>NUCLEOTIDE SEQUENCE [LARGE SCALE GENOMIC DNA]</scope>
    <source>
        <strain evidence="1 2">427</strain>
    </source>
</reference>
<protein>
    <submittedName>
        <fullName evidence="1">Uncharacterized protein</fullName>
    </submittedName>
</protein>
<proteinExistence type="predicted"/>